<organism evidence="4 5">
    <name type="scientific">Evansella caseinilytica</name>
    <dbReference type="NCBI Taxonomy" id="1503961"/>
    <lineage>
        <taxon>Bacteria</taxon>
        <taxon>Bacillati</taxon>
        <taxon>Bacillota</taxon>
        <taxon>Bacilli</taxon>
        <taxon>Bacillales</taxon>
        <taxon>Bacillaceae</taxon>
        <taxon>Evansella</taxon>
    </lineage>
</organism>
<dbReference type="Proteomes" id="UP000198935">
    <property type="component" value="Unassembled WGS sequence"/>
</dbReference>
<dbReference type="SUPFAM" id="SSF54631">
    <property type="entry name" value="CBS-domain pair"/>
    <property type="match status" value="1"/>
</dbReference>
<protein>
    <submittedName>
        <fullName evidence="4">CBS domain-containing protein</fullName>
    </submittedName>
</protein>
<dbReference type="CDD" id="cd04643">
    <property type="entry name" value="CBS_pair_bac"/>
    <property type="match status" value="1"/>
</dbReference>
<dbReference type="AlphaFoldDB" id="A0A1H3L2D7"/>
<dbReference type="InterPro" id="IPR048125">
    <property type="entry name" value="CBS_CbpB"/>
</dbReference>
<dbReference type="OrthoDB" id="2375431at2"/>
<name>A0A1H3L2D7_9BACI</name>
<dbReference type="InterPro" id="IPR046342">
    <property type="entry name" value="CBS_dom_sf"/>
</dbReference>
<evidence type="ECO:0000313" key="5">
    <source>
        <dbReference type="Proteomes" id="UP000198935"/>
    </source>
</evidence>
<accession>A0A1H3L2D7</accession>
<dbReference type="STRING" id="1503961.SAMN05421736_102335"/>
<evidence type="ECO:0000313" key="4">
    <source>
        <dbReference type="EMBL" id="SDY58520.1"/>
    </source>
</evidence>
<dbReference type="NCBIfam" id="NF041630">
    <property type="entry name" value="CBS_CbpB"/>
    <property type="match status" value="1"/>
</dbReference>
<dbReference type="PANTHER" id="PTHR43080">
    <property type="entry name" value="CBS DOMAIN-CONTAINING PROTEIN CBSX3, MITOCHONDRIAL"/>
    <property type="match status" value="1"/>
</dbReference>
<dbReference type="Gene3D" id="3.10.580.10">
    <property type="entry name" value="CBS-domain"/>
    <property type="match status" value="1"/>
</dbReference>
<gene>
    <name evidence="4" type="ORF">SAMN05421736_102335</name>
</gene>
<keyword evidence="1 2" id="KW-0129">CBS domain</keyword>
<dbReference type="InterPro" id="IPR051257">
    <property type="entry name" value="Diverse_CBS-Domain"/>
</dbReference>
<sequence length="149" mass="16816">MQKLDSTNILDISIQPFVTSVEKVAHVQPGNTIEHALLVLIKSGYTAIPVLDTSFKLHGLISKAQILDSILGLERIEPERLQQITVVDVMTDSIARMKVTDPFEKALSYSINHPFICVEGDENEFLGIITRSRLLAYLNGYFHEHRKKK</sequence>
<feature type="domain" description="CBS" evidence="3">
    <location>
        <begin position="18"/>
        <end position="79"/>
    </location>
</feature>
<dbReference type="EMBL" id="FNPI01000002">
    <property type="protein sequence ID" value="SDY58520.1"/>
    <property type="molecule type" value="Genomic_DNA"/>
</dbReference>
<reference evidence="5" key="1">
    <citation type="submission" date="2016-10" db="EMBL/GenBank/DDBJ databases">
        <authorList>
            <person name="Varghese N."/>
            <person name="Submissions S."/>
        </authorList>
    </citation>
    <scope>NUCLEOTIDE SEQUENCE [LARGE SCALE GENOMIC DNA]</scope>
    <source>
        <strain evidence="5">SP</strain>
    </source>
</reference>
<dbReference type="PROSITE" id="PS51371">
    <property type="entry name" value="CBS"/>
    <property type="match status" value="1"/>
</dbReference>
<evidence type="ECO:0000256" key="1">
    <source>
        <dbReference type="ARBA" id="ARBA00023122"/>
    </source>
</evidence>
<dbReference type="InterPro" id="IPR000644">
    <property type="entry name" value="CBS_dom"/>
</dbReference>
<evidence type="ECO:0000256" key="2">
    <source>
        <dbReference type="PROSITE-ProRule" id="PRU00703"/>
    </source>
</evidence>
<evidence type="ECO:0000259" key="3">
    <source>
        <dbReference type="PROSITE" id="PS51371"/>
    </source>
</evidence>
<proteinExistence type="predicted"/>
<dbReference type="Pfam" id="PF00571">
    <property type="entry name" value="CBS"/>
    <property type="match status" value="2"/>
</dbReference>
<dbReference type="PANTHER" id="PTHR43080:SF30">
    <property type="entry name" value="CYCLIC DI-AMP RECEPTOR B"/>
    <property type="match status" value="1"/>
</dbReference>
<keyword evidence="5" id="KW-1185">Reference proteome</keyword>